<dbReference type="EMBL" id="NJHN03000032">
    <property type="protein sequence ID" value="KAH9423307.1"/>
    <property type="molecule type" value="Genomic_DNA"/>
</dbReference>
<name>A0ABQ8JL15_DERPT</name>
<evidence type="ECO:0000313" key="2">
    <source>
        <dbReference type="Proteomes" id="UP000887458"/>
    </source>
</evidence>
<protein>
    <recommendedName>
        <fullName evidence="3">Fibronectin type-III domain-containing protein</fullName>
    </recommendedName>
</protein>
<dbReference type="SUPFAM" id="SSF49265">
    <property type="entry name" value="Fibronectin type III"/>
    <property type="match status" value="1"/>
</dbReference>
<gene>
    <name evidence="1" type="ORF">DERP_003585</name>
</gene>
<proteinExistence type="predicted"/>
<evidence type="ECO:0000313" key="1">
    <source>
        <dbReference type="EMBL" id="KAH9423307.1"/>
    </source>
</evidence>
<dbReference type="InterPro" id="IPR036116">
    <property type="entry name" value="FN3_sf"/>
</dbReference>
<dbReference type="InterPro" id="IPR003961">
    <property type="entry name" value="FN3_dom"/>
</dbReference>
<sequence>MKNLRKRYCVKWDEIHLFLFFFGSKKSNTKRNIRITYGFRKKQCLSRYYTLNPNLSINLWYVQLVNSNELTTISDLQAQSIYSIRAQAFTTRGAGPLSPPVQIILSFECTFDLDKVILNQNIAPPDIFHDIFEG</sequence>
<comment type="caution">
    <text evidence="1">The sequence shown here is derived from an EMBL/GenBank/DDBJ whole genome shotgun (WGS) entry which is preliminary data.</text>
</comment>
<evidence type="ECO:0008006" key="3">
    <source>
        <dbReference type="Google" id="ProtNLM"/>
    </source>
</evidence>
<dbReference type="InterPro" id="IPR013783">
    <property type="entry name" value="Ig-like_fold"/>
</dbReference>
<accession>A0ABQ8JL15</accession>
<reference evidence="1 2" key="2">
    <citation type="journal article" date="2022" name="Mol. Biol. Evol.">
        <title>Comparative Genomics Reveals Insights into the Divergent Evolution of Astigmatic Mites and Household Pest Adaptations.</title>
        <authorList>
            <person name="Xiong Q."/>
            <person name="Wan A.T."/>
            <person name="Liu X."/>
            <person name="Fung C.S."/>
            <person name="Xiao X."/>
            <person name="Malainual N."/>
            <person name="Hou J."/>
            <person name="Wang L."/>
            <person name="Wang M."/>
            <person name="Yang K.Y."/>
            <person name="Cui Y."/>
            <person name="Leung E.L."/>
            <person name="Nong W."/>
            <person name="Shin S.K."/>
            <person name="Au S.W."/>
            <person name="Jeong K.Y."/>
            <person name="Chew F.T."/>
            <person name="Hui J.H."/>
            <person name="Leung T.F."/>
            <person name="Tungtrongchitr A."/>
            <person name="Zhong N."/>
            <person name="Liu Z."/>
            <person name="Tsui S.K."/>
        </authorList>
    </citation>
    <scope>NUCLEOTIDE SEQUENCE [LARGE SCALE GENOMIC DNA]</scope>
    <source>
        <strain evidence="1">Derp</strain>
    </source>
</reference>
<dbReference type="Gene3D" id="2.60.40.10">
    <property type="entry name" value="Immunoglobulins"/>
    <property type="match status" value="1"/>
</dbReference>
<organism evidence="1 2">
    <name type="scientific">Dermatophagoides pteronyssinus</name>
    <name type="common">European house dust mite</name>
    <dbReference type="NCBI Taxonomy" id="6956"/>
    <lineage>
        <taxon>Eukaryota</taxon>
        <taxon>Metazoa</taxon>
        <taxon>Ecdysozoa</taxon>
        <taxon>Arthropoda</taxon>
        <taxon>Chelicerata</taxon>
        <taxon>Arachnida</taxon>
        <taxon>Acari</taxon>
        <taxon>Acariformes</taxon>
        <taxon>Sarcoptiformes</taxon>
        <taxon>Astigmata</taxon>
        <taxon>Psoroptidia</taxon>
        <taxon>Analgoidea</taxon>
        <taxon>Pyroglyphidae</taxon>
        <taxon>Dermatophagoidinae</taxon>
        <taxon>Dermatophagoides</taxon>
    </lineage>
</organism>
<dbReference type="Proteomes" id="UP000887458">
    <property type="component" value="Unassembled WGS sequence"/>
</dbReference>
<dbReference type="CDD" id="cd00063">
    <property type="entry name" value="FN3"/>
    <property type="match status" value="1"/>
</dbReference>
<keyword evidence="2" id="KW-1185">Reference proteome</keyword>
<reference evidence="1 2" key="1">
    <citation type="journal article" date="2018" name="J. Allergy Clin. Immunol.">
        <title>High-quality assembly of Dermatophagoides pteronyssinus genome and transcriptome reveals a wide range of novel allergens.</title>
        <authorList>
            <person name="Liu X.Y."/>
            <person name="Yang K.Y."/>
            <person name="Wang M.Q."/>
            <person name="Kwok J.S."/>
            <person name="Zeng X."/>
            <person name="Yang Z."/>
            <person name="Xiao X.J."/>
            <person name="Lau C.P."/>
            <person name="Li Y."/>
            <person name="Huang Z.M."/>
            <person name="Ba J.G."/>
            <person name="Yim A.K."/>
            <person name="Ouyang C.Y."/>
            <person name="Ngai S.M."/>
            <person name="Chan T.F."/>
            <person name="Leung E.L."/>
            <person name="Liu L."/>
            <person name="Liu Z.G."/>
            <person name="Tsui S.K."/>
        </authorList>
    </citation>
    <scope>NUCLEOTIDE SEQUENCE [LARGE SCALE GENOMIC DNA]</scope>
    <source>
        <strain evidence="1">Derp</strain>
    </source>
</reference>